<evidence type="ECO:0000256" key="7">
    <source>
        <dbReference type="ARBA" id="ARBA00022837"/>
    </source>
</evidence>
<evidence type="ECO:0000256" key="1">
    <source>
        <dbReference type="ARBA" id="ARBA00004141"/>
    </source>
</evidence>
<dbReference type="Gene3D" id="1.10.287.70">
    <property type="match status" value="1"/>
</dbReference>
<proteinExistence type="predicted"/>
<dbReference type="Pfam" id="PF13499">
    <property type="entry name" value="EF-hand_7"/>
    <property type="match status" value="1"/>
</dbReference>
<keyword evidence="4" id="KW-0109">Calcium transport</keyword>
<evidence type="ECO:0000256" key="5">
    <source>
        <dbReference type="ARBA" id="ARBA00022673"/>
    </source>
</evidence>
<dbReference type="PROSITE" id="PS00018">
    <property type="entry name" value="EF_HAND_1"/>
    <property type="match status" value="2"/>
</dbReference>
<dbReference type="SUPFAM" id="SSF81324">
    <property type="entry name" value="Voltage-gated potassium channels"/>
    <property type="match status" value="1"/>
</dbReference>
<dbReference type="SMART" id="SM00054">
    <property type="entry name" value="EFh"/>
    <property type="match status" value="2"/>
</dbReference>
<dbReference type="CDD" id="cd00051">
    <property type="entry name" value="EFh"/>
    <property type="match status" value="1"/>
</dbReference>
<accession>A0A812KHW1</accession>
<dbReference type="PANTHER" id="PTHR45628:SF7">
    <property type="entry name" value="VOLTAGE-DEPENDENT CALCIUM CHANNEL TYPE A SUBUNIT ALPHA-1"/>
    <property type="match status" value="1"/>
</dbReference>
<evidence type="ECO:0000256" key="11">
    <source>
        <dbReference type="ARBA" id="ARBA00023136"/>
    </source>
</evidence>
<keyword evidence="17" id="KW-1185">Reference proteome</keyword>
<evidence type="ECO:0000256" key="8">
    <source>
        <dbReference type="ARBA" id="ARBA00022882"/>
    </source>
</evidence>
<dbReference type="InterPro" id="IPR027359">
    <property type="entry name" value="Volt_channel_dom_sf"/>
</dbReference>
<keyword evidence="5" id="KW-0107">Calcium channel</keyword>
<keyword evidence="2" id="KW-0813">Transport</keyword>
<dbReference type="GO" id="GO:0098703">
    <property type="term" value="P:calcium ion import across plasma membrane"/>
    <property type="evidence" value="ECO:0007669"/>
    <property type="project" value="TreeGrafter"/>
</dbReference>
<feature type="transmembrane region" description="Helical" evidence="14">
    <location>
        <begin position="51"/>
        <end position="69"/>
    </location>
</feature>
<keyword evidence="11 14" id="KW-0472">Membrane</keyword>
<dbReference type="InterPro" id="IPR011992">
    <property type="entry name" value="EF-hand-dom_pair"/>
</dbReference>
<keyword evidence="13" id="KW-0407">Ion channel</keyword>
<sequence length="419" mass="47326">MTLEVDQADLPMLINFSESFLTAFFLQEWLSRVTIYGLPWFRSMENLLDTFIVWVPGVLTVWFLQPIFADSSDFLKTIRIVRMLRLLRLVKVFRSVPMMQDLWQLVRGLLKSGGTLASAMVLIVFTLFVFGIAAVDLIARADYSDAEEDSKVAQSRFFGLWLAMLTLTRFMHGDDAQGIMDELTLQQPYIWIFLWTFAACASFVLLNLVTAIICNEAFETSKADEADLARQLKLQKEQEMREFKDMFVELDEDGSGQVTLDEFQNAFTIETVRNKLIVMGLSEDALLQLFTLLDTDGEGELSLDEFMGGMQSLSGLATAKDMVILTKGLERIDKQVSLLFQGSLSSGLPTREILQGQMTQVRVKIDDRFRKTEASLKDLTQQLQRINGIQVPAKKAKVKAKKKVVKMPKASIISSSSGE</sequence>
<keyword evidence="10" id="KW-0406">Ion transport</keyword>
<feature type="domain" description="EF-hand" evidence="15">
    <location>
        <begin position="238"/>
        <end position="273"/>
    </location>
</feature>
<gene>
    <name evidence="16" type="primary">CACNA1S</name>
    <name evidence="16" type="ORF">SPIL2461_LOCUS3435</name>
</gene>
<dbReference type="InterPro" id="IPR018247">
    <property type="entry name" value="EF_Hand_1_Ca_BS"/>
</dbReference>
<organism evidence="16 17">
    <name type="scientific">Symbiodinium pilosum</name>
    <name type="common">Dinoflagellate</name>
    <dbReference type="NCBI Taxonomy" id="2952"/>
    <lineage>
        <taxon>Eukaryota</taxon>
        <taxon>Sar</taxon>
        <taxon>Alveolata</taxon>
        <taxon>Dinophyceae</taxon>
        <taxon>Suessiales</taxon>
        <taxon>Symbiodiniaceae</taxon>
        <taxon>Symbiodinium</taxon>
    </lineage>
</organism>
<evidence type="ECO:0000256" key="13">
    <source>
        <dbReference type="ARBA" id="ARBA00023303"/>
    </source>
</evidence>
<evidence type="ECO:0000256" key="3">
    <source>
        <dbReference type="ARBA" id="ARBA00022553"/>
    </source>
</evidence>
<dbReference type="EMBL" id="CAJNIZ010004191">
    <property type="protein sequence ID" value="CAE7229878.1"/>
    <property type="molecule type" value="Genomic_DNA"/>
</dbReference>
<feature type="domain" description="EF-hand" evidence="15">
    <location>
        <begin position="281"/>
        <end position="316"/>
    </location>
</feature>
<feature type="transmembrane region" description="Helical" evidence="14">
    <location>
        <begin position="156"/>
        <end position="172"/>
    </location>
</feature>
<evidence type="ECO:0000259" key="15">
    <source>
        <dbReference type="PROSITE" id="PS50222"/>
    </source>
</evidence>
<dbReference type="GO" id="GO:0008331">
    <property type="term" value="F:high voltage-gated calcium channel activity"/>
    <property type="evidence" value="ECO:0007669"/>
    <property type="project" value="TreeGrafter"/>
</dbReference>
<reference evidence="16" key="1">
    <citation type="submission" date="2021-02" db="EMBL/GenBank/DDBJ databases">
        <authorList>
            <person name="Dougan E. K."/>
            <person name="Rhodes N."/>
            <person name="Thang M."/>
            <person name="Chan C."/>
        </authorList>
    </citation>
    <scope>NUCLEOTIDE SEQUENCE</scope>
</reference>
<keyword evidence="9 14" id="KW-1133">Transmembrane helix</keyword>
<dbReference type="Gene3D" id="1.20.120.350">
    <property type="entry name" value="Voltage-gated potassium channels. Chain C"/>
    <property type="match status" value="1"/>
</dbReference>
<keyword evidence="7" id="KW-0106">Calcium</keyword>
<dbReference type="Proteomes" id="UP000649617">
    <property type="component" value="Unassembled WGS sequence"/>
</dbReference>
<dbReference type="AlphaFoldDB" id="A0A812KHW1"/>
<evidence type="ECO:0000256" key="6">
    <source>
        <dbReference type="ARBA" id="ARBA00022692"/>
    </source>
</evidence>
<keyword evidence="6 14" id="KW-0812">Transmembrane</keyword>
<keyword evidence="3" id="KW-0597">Phosphoprotein</keyword>
<evidence type="ECO:0000256" key="12">
    <source>
        <dbReference type="ARBA" id="ARBA00023180"/>
    </source>
</evidence>
<name>A0A812KHW1_SYMPI</name>
<evidence type="ECO:0000256" key="2">
    <source>
        <dbReference type="ARBA" id="ARBA00022448"/>
    </source>
</evidence>
<protein>
    <submittedName>
        <fullName evidence="16">CACNA1S protein</fullName>
    </submittedName>
</protein>
<evidence type="ECO:0000256" key="9">
    <source>
        <dbReference type="ARBA" id="ARBA00022989"/>
    </source>
</evidence>
<dbReference type="Gene3D" id="1.10.238.10">
    <property type="entry name" value="EF-hand"/>
    <property type="match status" value="1"/>
</dbReference>
<feature type="transmembrane region" description="Helical" evidence="14">
    <location>
        <begin position="192"/>
        <end position="214"/>
    </location>
</feature>
<evidence type="ECO:0000256" key="14">
    <source>
        <dbReference type="SAM" id="Phobius"/>
    </source>
</evidence>
<comment type="subcellular location">
    <subcellularLocation>
        <location evidence="1">Membrane</location>
        <topology evidence="1">Multi-pass membrane protein</topology>
    </subcellularLocation>
</comment>
<dbReference type="PROSITE" id="PS50222">
    <property type="entry name" value="EF_HAND_2"/>
    <property type="match status" value="2"/>
</dbReference>
<evidence type="ECO:0000313" key="17">
    <source>
        <dbReference type="Proteomes" id="UP000649617"/>
    </source>
</evidence>
<dbReference type="InterPro" id="IPR002048">
    <property type="entry name" value="EF_hand_dom"/>
</dbReference>
<dbReference type="Pfam" id="PF00520">
    <property type="entry name" value="Ion_trans"/>
    <property type="match status" value="1"/>
</dbReference>
<dbReference type="SUPFAM" id="SSF47473">
    <property type="entry name" value="EF-hand"/>
    <property type="match status" value="1"/>
</dbReference>
<comment type="caution">
    <text evidence="16">The sequence shown here is derived from an EMBL/GenBank/DDBJ whole genome shotgun (WGS) entry which is preliminary data.</text>
</comment>
<dbReference type="PANTHER" id="PTHR45628">
    <property type="entry name" value="VOLTAGE-DEPENDENT CALCIUM CHANNEL TYPE A SUBUNIT ALPHA-1"/>
    <property type="match status" value="1"/>
</dbReference>
<evidence type="ECO:0000256" key="10">
    <source>
        <dbReference type="ARBA" id="ARBA00023065"/>
    </source>
</evidence>
<evidence type="ECO:0000313" key="16">
    <source>
        <dbReference type="EMBL" id="CAE7229878.1"/>
    </source>
</evidence>
<dbReference type="InterPro" id="IPR005821">
    <property type="entry name" value="Ion_trans_dom"/>
</dbReference>
<keyword evidence="8" id="KW-0851">Voltage-gated channel</keyword>
<dbReference type="OrthoDB" id="191686at2759"/>
<dbReference type="GO" id="GO:0005509">
    <property type="term" value="F:calcium ion binding"/>
    <property type="evidence" value="ECO:0007669"/>
    <property type="project" value="InterPro"/>
</dbReference>
<dbReference type="GO" id="GO:0005891">
    <property type="term" value="C:voltage-gated calcium channel complex"/>
    <property type="evidence" value="ECO:0007669"/>
    <property type="project" value="TreeGrafter"/>
</dbReference>
<evidence type="ECO:0000256" key="4">
    <source>
        <dbReference type="ARBA" id="ARBA00022568"/>
    </source>
</evidence>
<keyword evidence="12" id="KW-0325">Glycoprotein</keyword>
<feature type="transmembrane region" description="Helical" evidence="14">
    <location>
        <begin position="116"/>
        <end position="135"/>
    </location>
</feature>
<dbReference type="InterPro" id="IPR050599">
    <property type="entry name" value="VDCC_alpha-1_subunit"/>
</dbReference>